<proteinExistence type="predicted"/>
<dbReference type="EMBL" id="JASMWN010000035">
    <property type="protein sequence ID" value="MDU9006920.1"/>
    <property type="molecule type" value="Genomic_DNA"/>
</dbReference>
<dbReference type="RefSeq" id="WP_316782346.1">
    <property type="nucleotide sequence ID" value="NZ_JASMWN010000035.1"/>
</dbReference>
<gene>
    <name evidence="1" type="ORF">QO231_24105</name>
</gene>
<protein>
    <recommendedName>
        <fullName evidence="3">PAS domain-containing protein</fullName>
    </recommendedName>
</protein>
<evidence type="ECO:0000313" key="2">
    <source>
        <dbReference type="Proteomes" id="UP001255416"/>
    </source>
</evidence>
<dbReference type="Proteomes" id="UP001255416">
    <property type="component" value="Unassembled WGS sequence"/>
</dbReference>
<name>A0ABU3VL73_9RHOB</name>
<reference evidence="2" key="1">
    <citation type="submission" date="2023-05" db="EMBL/GenBank/DDBJ databases">
        <title>Sedimentitalea sp. nov. JM2-8.</title>
        <authorList>
            <person name="Huang J."/>
        </authorList>
    </citation>
    <scope>NUCLEOTIDE SEQUENCE [LARGE SCALE GENOMIC DNA]</scope>
    <source>
        <strain evidence="2">KHS03</strain>
    </source>
</reference>
<keyword evidence="2" id="KW-1185">Reference proteome</keyword>
<accession>A0ABU3VL73</accession>
<evidence type="ECO:0008006" key="3">
    <source>
        <dbReference type="Google" id="ProtNLM"/>
    </source>
</evidence>
<organism evidence="1 2">
    <name type="scientific">Sedimentitalea todarodis</name>
    <dbReference type="NCBI Taxonomy" id="1631240"/>
    <lineage>
        <taxon>Bacteria</taxon>
        <taxon>Pseudomonadati</taxon>
        <taxon>Pseudomonadota</taxon>
        <taxon>Alphaproteobacteria</taxon>
        <taxon>Rhodobacterales</taxon>
        <taxon>Paracoccaceae</taxon>
        <taxon>Sedimentitalea</taxon>
    </lineage>
</organism>
<comment type="caution">
    <text evidence="1">The sequence shown here is derived from an EMBL/GenBank/DDBJ whole genome shotgun (WGS) entry which is preliminary data.</text>
</comment>
<sequence length="81" mass="8948">MTDLVKCAAHLQLVCRGREGMLRKQHGQTSMAAKSRVLIVEADRSERVVWISPFCARLNGWSGENRCAAEIPVLRGRANAA</sequence>
<evidence type="ECO:0000313" key="1">
    <source>
        <dbReference type="EMBL" id="MDU9006920.1"/>
    </source>
</evidence>